<gene>
    <name evidence="1" type="ORF">SAMN04488074_101796</name>
</gene>
<protein>
    <recommendedName>
        <fullName evidence="3">Phosphoenolpyruvate phosphomutase</fullName>
    </recommendedName>
</protein>
<dbReference type="AlphaFoldDB" id="A0A1G8RV08"/>
<dbReference type="EMBL" id="FNET01000001">
    <property type="protein sequence ID" value="SDJ20808.1"/>
    <property type="molecule type" value="Genomic_DNA"/>
</dbReference>
<sequence>MNAGLPLRGGSLEALRAAGVARVSVGPQLYRSALGHLRADLEELAGPTG</sequence>
<evidence type="ECO:0000313" key="1">
    <source>
        <dbReference type="EMBL" id="SDJ20808.1"/>
    </source>
</evidence>
<proteinExistence type="predicted"/>
<name>A0A1G8RV08_9PSEU</name>
<evidence type="ECO:0008006" key="3">
    <source>
        <dbReference type="Google" id="ProtNLM"/>
    </source>
</evidence>
<reference evidence="2" key="1">
    <citation type="submission" date="2016-10" db="EMBL/GenBank/DDBJ databases">
        <authorList>
            <person name="Varghese N."/>
            <person name="Submissions S."/>
        </authorList>
    </citation>
    <scope>NUCLEOTIDE SEQUENCE [LARGE SCALE GENOMIC DNA]</scope>
    <source>
        <strain evidence="2">DSM 44796</strain>
    </source>
</reference>
<evidence type="ECO:0000313" key="2">
    <source>
        <dbReference type="Proteomes" id="UP000199682"/>
    </source>
</evidence>
<organism evidence="1 2">
    <name type="scientific">Lentzea albidocapillata subsp. violacea</name>
    <dbReference type="NCBI Taxonomy" id="128104"/>
    <lineage>
        <taxon>Bacteria</taxon>
        <taxon>Bacillati</taxon>
        <taxon>Actinomycetota</taxon>
        <taxon>Actinomycetes</taxon>
        <taxon>Pseudonocardiales</taxon>
        <taxon>Pseudonocardiaceae</taxon>
        <taxon>Lentzea</taxon>
    </lineage>
</organism>
<dbReference type="RefSeq" id="WP_143027589.1">
    <property type="nucleotide sequence ID" value="NZ_FNET01000001.1"/>
</dbReference>
<accession>A0A1G8RV08</accession>
<dbReference type="Proteomes" id="UP000199682">
    <property type="component" value="Unassembled WGS sequence"/>
</dbReference>